<accession>A0A1W4XTP6</accession>
<evidence type="ECO:0000313" key="3">
    <source>
        <dbReference type="RefSeq" id="XP_018336167.1"/>
    </source>
</evidence>
<evidence type="ECO:0000256" key="1">
    <source>
        <dbReference type="SAM" id="MobiDB-lite"/>
    </source>
</evidence>
<dbReference type="Proteomes" id="UP000192223">
    <property type="component" value="Unplaced"/>
</dbReference>
<proteinExistence type="predicted"/>
<evidence type="ECO:0000313" key="2">
    <source>
        <dbReference type="Proteomes" id="UP000192223"/>
    </source>
</evidence>
<gene>
    <name evidence="3" type="primary">LOC108744756</name>
</gene>
<dbReference type="KEGG" id="apln:108744756"/>
<dbReference type="RefSeq" id="XP_018336167.1">
    <property type="nucleotide sequence ID" value="XM_018480665.1"/>
</dbReference>
<sequence>MDALGIKKNISELSENEINTSDQLTVVWNATKNCTNTKASRKSYDKSNDVEEIDVKNNGTTKTQKQEDDDDEFDDSGDGGGQNFVTMLISTFLGSLSTPEGGVDVDALVALIGTLSVMRDDGTYDFTGLQTTLMNFLGK</sequence>
<keyword evidence="2" id="KW-1185">Reference proteome</keyword>
<protein>
    <submittedName>
        <fullName evidence="3">Uncharacterized protein LOC108744756</fullName>
    </submittedName>
</protein>
<dbReference type="InParanoid" id="A0A1W4XTP6"/>
<reference evidence="3" key="1">
    <citation type="submission" date="2025-08" db="UniProtKB">
        <authorList>
            <consortium name="RefSeq"/>
        </authorList>
    </citation>
    <scope>IDENTIFICATION</scope>
    <source>
        <tissue evidence="3">Entire body</tissue>
    </source>
</reference>
<dbReference type="AlphaFoldDB" id="A0A1W4XTP6"/>
<dbReference type="GeneID" id="108744756"/>
<feature type="compositionally biased region" description="Acidic residues" evidence="1">
    <location>
        <begin position="67"/>
        <end position="77"/>
    </location>
</feature>
<feature type="compositionally biased region" description="Basic and acidic residues" evidence="1">
    <location>
        <begin position="42"/>
        <end position="55"/>
    </location>
</feature>
<name>A0A1W4XTP6_AGRPL</name>
<feature type="region of interest" description="Disordered" evidence="1">
    <location>
        <begin position="37"/>
        <end position="79"/>
    </location>
</feature>
<dbReference type="OrthoDB" id="6758671at2759"/>
<organism evidence="2 3">
    <name type="scientific">Agrilus planipennis</name>
    <name type="common">Emerald ash borer</name>
    <name type="synonym">Agrilus marcopoli</name>
    <dbReference type="NCBI Taxonomy" id="224129"/>
    <lineage>
        <taxon>Eukaryota</taxon>
        <taxon>Metazoa</taxon>
        <taxon>Ecdysozoa</taxon>
        <taxon>Arthropoda</taxon>
        <taxon>Hexapoda</taxon>
        <taxon>Insecta</taxon>
        <taxon>Pterygota</taxon>
        <taxon>Neoptera</taxon>
        <taxon>Endopterygota</taxon>
        <taxon>Coleoptera</taxon>
        <taxon>Polyphaga</taxon>
        <taxon>Elateriformia</taxon>
        <taxon>Buprestoidea</taxon>
        <taxon>Buprestidae</taxon>
        <taxon>Agrilinae</taxon>
        <taxon>Agrilus</taxon>
    </lineage>
</organism>